<feature type="transmembrane region" description="Helical" evidence="8">
    <location>
        <begin position="244"/>
        <end position="263"/>
    </location>
</feature>
<reference evidence="10" key="1">
    <citation type="submission" date="2017-10" db="EMBL/GenBank/DDBJ databases">
        <title>Completed PacBio SMRT sequence of Methylosinus trichosporium OB3b reveals presence of a third large plasmid.</title>
        <authorList>
            <person name="Charles T.C."/>
            <person name="Lynch M.D.J."/>
            <person name="Heil J.R."/>
            <person name="Cheng J."/>
        </authorList>
    </citation>
    <scope>NUCLEOTIDE SEQUENCE [LARGE SCALE GENOMIC DNA]</scope>
    <source>
        <strain evidence="10">OB3b</strain>
    </source>
</reference>
<evidence type="ECO:0000256" key="6">
    <source>
        <dbReference type="ARBA" id="ARBA00022989"/>
    </source>
</evidence>
<feature type="transmembrane region" description="Helical" evidence="8">
    <location>
        <begin position="270"/>
        <end position="289"/>
    </location>
</feature>
<evidence type="ECO:0000313" key="10">
    <source>
        <dbReference type="Proteomes" id="UP000230709"/>
    </source>
</evidence>
<evidence type="ECO:0000256" key="5">
    <source>
        <dbReference type="ARBA" id="ARBA00022692"/>
    </source>
</evidence>
<evidence type="ECO:0000256" key="1">
    <source>
        <dbReference type="ARBA" id="ARBA00004651"/>
    </source>
</evidence>
<dbReference type="GO" id="GO:0055085">
    <property type="term" value="P:transmembrane transport"/>
    <property type="evidence" value="ECO:0007669"/>
    <property type="project" value="TreeGrafter"/>
</dbReference>
<evidence type="ECO:0000256" key="4">
    <source>
        <dbReference type="ARBA" id="ARBA00022475"/>
    </source>
</evidence>
<dbReference type="Pfam" id="PF01594">
    <property type="entry name" value="AI-2E_transport"/>
    <property type="match status" value="1"/>
</dbReference>
<sequence>MAERQARGARASVAGMTLERQLAFWAAAIALFLLFVYTVSAVLAPFVAGLALGYLLDPVADRLQRAGFSRLGASLCILTVFLSIVTAVVFFAAPILTHQLSDFVVSLPGYLTTLQGLIARISREATGDFARSVYEKLGLSTADAPSEVQKYVNDITAEATRMAAAFVKSLVSGGAALVNMAALVVITPVVAFYILLDWDNMVATLDQLVPPRHREDIRFIARGIDRALAGFVRGQALVCLFLGLWYSIGLSLLGVNFGFLIGVSAGILSFVPYVGSITAFVLSIVVATVQGWPDWSLPAEAVALVCAGLFLDGNVLSPRLVGGSIGVHPVWLMFALLAAGSLFGFTGMLLAAPAAAAVGVVLRFLVSRYRRSSFFLGAEAPRAEGS</sequence>
<feature type="transmembrane region" description="Helical" evidence="8">
    <location>
        <begin position="75"/>
        <end position="97"/>
    </location>
</feature>
<proteinExistence type="inferred from homology"/>
<evidence type="ECO:0000256" key="8">
    <source>
        <dbReference type="SAM" id="Phobius"/>
    </source>
</evidence>
<comment type="similarity">
    <text evidence="2">Belongs to the autoinducer-2 exporter (AI-2E) (TC 2.A.86) family.</text>
</comment>
<name>A0A2D2CW95_METT3</name>
<organism evidence="9 10">
    <name type="scientific">Methylosinus trichosporium (strain ATCC 35070 / NCIMB 11131 / UNIQEM 75 / OB3b)</name>
    <dbReference type="NCBI Taxonomy" id="595536"/>
    <lineage>
        <taxon>Bacteria</taxon>
        <taxon>Pseudomonadati</taxon>
        <taxon>Pseudomonadota</taxon>
        <taxon>Alphaproteobacteria</taxon>
        <taxon>Hyphomicrobiales</taxon>
        <taxon>Methylocystaceae</taxon>
        <taxon>Methylosinus</taxon>
    </lineage>
</organism>
<dbReference type="GO" id="GO:0005886">
    <property type="term" value="C:plasma membrane"/>
    <property type="evidence" value="ECO:0007669"/>
    <property type="project" value="UniProtKB-SubCell"/>
</dbReference>
<evidence type="ECO:0000256" key="2">
    <source>
        <dbReference type="ARBA" id="ARBA00009773"/>
    </source>
</evidence>
<evidence type="ECO:0000256" key="7">
    <source>
        <dbReference type="ARBA" id="ARBA00023136"/>
    </source>
</evidence>
<keyword evidence="6 8" id="KW-1133">Transmembrane helix</keyword>
<dbReference type="STRING" id="595536.GCA_000178815_00377"/>
<feature type="transmembrane region" description="Helical" evidence="8">
    <location>
        <begin position="22"/>
        <end position="55"/>
    </location>
</feature>
<dbReference type="AlphaFoldDB" id="A0A2D2CW95"/>
<keyword evidence="5 8" id="KW-0812">Transmembrane</keyword>
<dbReference type="PANTHER" id="PTHR21716:SF53">
    <property type="entry name" value="PERMEASE PERM-RELATED"/>
    <property type="match status" value="1"/>
</dbReference>
<feature type="transmembrane region" description="Helical" evidence="8">
    <location>
        <begin position="345"/>
        <end position="366"/>
    </location>
</feature>
<evidence type="ECO:0000256" key="3">
    <source>
        <dbReference type="ARBA" id="ARBA00022448"/>
    </source>
</evidence>
<dbReference type="EMBL" id="CP023737">
    <property type="protein sequence ID" value="ATQ66944.1"/>
    <property type="molecule type" value="Genomic_DNA"/>
</dbReference>
<evidence type="ECO:0000313" key="9">
    <source>
        <dbReference type="EMBL" id="ATQ66944.1"/>
    </source>
</evidence>
<accession>A0A2D2CW95</accession>
<keyword evidence="7 8" id="KW-0472">Membrane</keyword>
<dbReference type="Proteomes" id="UP000230709">
    <property type="component" value="Chromosome"/>
</dbReference>
<dbReference type="PANTHER" id="PTHR21716">
    <property type="entry name" value="TRANSMEMBRANE PROTEIN"/>
    <property type="match status" value="1"/>
</dbReference>
<feature type="transmembrane region" description="Helical" evidence="8">
    <location>
        <begin position="170"/>
        <end position="196"/>
    </location>
</feature>
<protein>
    <submittedName>
        <fullName evidence="9">AI-2E family transporter</fullName>
    </submittedName>
</protein>
<dbReference type="KEGG" id="mtw:CQW49_02860"/>
<gene>
    <name evidence="9" type="ORF">CQW49_02860</name>
</gene>
<dbReference type="InterPro" id="IPR002549">
    <property type="entry name" value="AI-2E-like"/>
</dbReference>
<keyword evidence="4" id="KW-1003">Cell membrane</keyword>
<comment type="subcellular location">
    <subcellularLocation>
        <location evidence="1">Cell membrane</location>
        <topology evidence="1">Multi-pass membrane protein</topology>
    </subcellularLocation>
</comment>
<keyword evidence="3" id="KW-0813">Transport</keyword>
<keyword evidence="10" id="KW-1185">Reference proteome</keyword>